<evidence type="ECO:0000313" key="4">
    <source>
        <dbReference type="Proteomes" id="UP001183643"/>
    </source>
</evidence>
<evidence type="ECO:0000259" key="2">
    <source>
        <dbReference type="Pfam" id="PF00266"/>
    </source>
</evidence>
<dbReference type="Pfam" id="PF00266">
    <property type="entry name" value="Aminotran_5"/>
    <property type="match status" value="1"/>
</dbReference>
<dbReference type="AlphaFoldDB" id="A0AAE3YGN4"/>
<dbReference type="InterPro" id="IPR000192">
    <property type="entry name" value="Aminotrans_V_dom"/>
</dbReference>
<dbReference type="InterPro" id="IPR015422">
    <property type="entry name" value="PyrdxlP-dep_Trfase_small"/>
</dbReference>
<name>A0AAE3YGN4_9ACTN</name>
<dbReference type="EMBL" id="JAVDYB010000001">
    <property type="protein sequence ID" value="MDR7273334.1"/>
    <property type="molecule type" value="Genomic_DNA"/>
</dbReference>
<dbReference type="GO" id="GO:0045439">
    <property type="term" value="F:isopenicillin-N epimerase activity"/>
    <property type="evidence" value="ECO:0007669"/>
    <property type="project" value="UniProtKB-EC"/>
</dbReference>
<proteinExistence type="predicted"/>
<keyword evidence="1" id="KW-0663">Pyridoxal phosphate</keyword>
<reference evidence="3" key="1">
    <citation type="submission" date="2023-07" db="EMBL/GenBank/DDBJ databases">
        <title>Sequencing the genomes of 1000 actinobacteria strains.</title>
        <authorList>
            <person name="Klenk H.-P."/>
        </authorList>
    </citation>
    <scope>NUCLEOTIDE SEQUENCE</scope>
    <source>
        <strain evidence="3">DSM 44707</strain>
    </source>
</reference>
<dbReference type="Gene3D" id="3.90.1150.10">
    <property type="entry name" value="Aspartate Aminotransferase, domain 1"/>
    <property type="match status" value="1"/>
</dbReference>
<evidence type="ECO:0000313" key="3">
    <source>
        <dbReference type="EMBL" id="MDR7273334.1"/>
    </source>
</evidence>
<keyword evidence="4" id="KW-1185">Reference proteome</keyword>
<organism evidence="3 4">
    <name type="scientific">Catenuloplanes atrovinosus</name>
    <dbReference type="NCBI Taxonomy" id="137266"/>
    <lineage>
        <taxon>Bacteria</taxon>
        <taxon>Bacillati</taxon>
        <taxon>Actinomycetota</taxon>
        <taxon>Actinomycetes</taxon>
        <taxon>Micromonosporales</taxon>
        <taxon>Micromonosporaceae</taxon>
        <taxon>Catenuloplanes</taxon>
    </lineage>
</organism>
<dbReference type="PANTHER" id="PTHR43092">
    <property type="entry name" value="L-CYSTEINE DESULFHYDRASE"/>
    <property type="match status" value="1"/>
</dbReference>
<dbReference type="InterPro" id="IPR015424">
    <property type="entry name" value="PyrdxlP-dep_Trfase"/>
</dbReference>
<dbReference type="EC" id="5.1.1.17" evidence="3"/>
<dbReference type="SUPFAM" id="SSF53383">
    <property type="entry name" value="PLP-dependent transferases"/>
    <property type="match status" value="1"/>
</dbReference>
<accession>A0AAE3YGN4</accession>
<dbReference type="Gene3D" id="3.40.640.10">
    <property type="entry name" value="Type I PLP-dependent aspartate aminotransferase-like (Major domain)"/>
    <property type="match status" value="1"/>
</dbReference>
<dbReference type="PANTHER" id="PTHR43092:SF2">
    <property type="entry name" value="HERCYNYLCYSTEINE SULFOXIDE LYASE"/>
    <property type="match status" value="1"/>
</dbReference>
<feature type="domain" description="Aminotransferase class V" evidence="2">
    <location>
        <begin position="65"/>
        <end position="383"/>
    </location>
</feature>
<sequence length="395" mass="42155">MGAGDVRPPDAIAGARLLFSLDPAVSYLNHGTVGATPIAVQRAQQRLRDEVELDPMRFHTRGLRDRVGHTRRHLATQFGADPDGTALIPNTTAGIAIVLQSLGLRAGDEILLTDHGYGSVAIAAARECRRTGAVVRTVPVPLSAPDGEVVSLLRAAFTDRTRLLIVDQIASSTVKLFPLVPIVEAAHRVNVAVLVDGAHAPGMLPLAIDEIGADFWVGNLHKWAFAPHSVGMLVVAPRWRERIEPLAVSWDHDEGFPSNVESQGTLDYTAWLAAPAGLFVLRTLGHDRVRAHNATLAAYGQRVIGTALGLRAADLPDPGGSGIAMRVLPLPHGIATTDADAVTLRHRIADKLGAAVGINAWNSRGWLRISAQVYNQPDEYDRLAARLPALLTAGS</sequence>
<dbReference type="InterPro" id="IPR015421">
    <property type="entry name" value="PyrdxlP-dep_Trfase_major"/>
</dbReference>
<dbReference type="Proteomes" id="UP001183643">
    <property type="component" value="Unassembled WGS sequence"/>
</dbReference>
<gene>
    <name evidence="3" type="ORF">J2S41_000112</name>
</gene>
<keyword evidence="3" id="KW-0413">Isomerase</keyword>
<comment type="caution">
    <text evidence="3">The sequence shown here is derived from an EMBL/GenBank/DDBJ whole genome shotgun (WGS) entry which is preliminary data.</text>
</comment>
<evidence type="ECO:0000256" key="1">
    <source>
        <dbReference type="ARBA" id="ARBA00022898"/>
    </source>
</evidence>
<protein>
    <submittedName>
        <fullName evidence="3">Isopenicillin-N epimerase</fullName>
        <ecNumber evidence="3">5.1.1.17</ecNumber>
    </submittedName>
</protein>
<dbReference type="RefSeq" id="WP_310361589.1">
    <property type="nucleotide sequence ID" value="NZ_JAVDYB010000001.1"/>
</dbReference>